<dbReference type="CDD" id="cd02146">
    <property type="entry name" value="NfsA-like"/>
    <property type="match status" value="1"/>
</dbReference>
<dbReference type="EMBL" id="JBHRSB010000001">
    <property type="protein sequence ID" value="MFC2999195.1"/>
    <property type="molecule type" value="Genomic_DNA"/>
</dbReference>
<keyword evidence="7" id="KW-1185">Reference proteome</keyword>
<evidence type="ECO:0000256" key="3">
    <source>
        <dbReference type="ARBA" id="ARBA00023002"/>
    </source>
</evidence>
<name>A0ABV7BNG2_9PROT</name>
<proteinExistence type="inferred from homology"/>
<evidence type="ECO:0000259" key="5">
    <source>
        <dbReference type="Pfam" id="PF00881"/>
    </source>
</evidence>
<keyword evidence="2 4" id="KW-0288">FMN</keyword>
<dbReference type="PANTHER" id="PTHR43425">
    <property type="entry name" value="OXYGEN-INSENSITIVE NADPH NITROREDUCTASE"/>
    <property type="match status" value="1"/>
</dbReference>
<keyword evidence="3 4" id="KW-0560">Oxidoreductase</keyword>
<organism evidence="6 7">
    <name type="scientific">Falsiroseomonas tokyonensis</name>
    <dbReference type="NCBI Taxonomy" id="430521"/>
    <lineage>
        <taxon>Bacteria</taxon>
        <taxon>Pseudomonadati</taxon>
        <taxon>Pseudomonadota</taxon>
        <taxon>Alphaproteobacteria</taxon>
        <taxon>Acetobacterales</taxon>
        <taxon>Roseomonadaceae</taxon>
        <taxon>Falsiroseomonas</taxon>
    </lineage>
</organism>
<evidence type="ECO:0000256" key="2">
    <source>
        <dbReference type="ARBA" id="ARBA00022643"/>
    </source>
</evidence>
<reference evidence="7" key="1">
    <citation type="journal article" date="2019" name="Int. J. Syst. Evol. Microbiol.">
        <title>The Global Catalogue of Microorganisms (GCM) 10K type strain sequencing project: providing services to taxonomists for standard genome sequencing and annotation.</title>
        <authorList>
            <consortium name="The Broad Institute Genomics Platform"/>
            <consortium name="The Broad Institute Genome Sequencing Center for Infectious Disease"/>
            <person name="Wu L."/>
            <person name="Ma J."/>
        </authorList>
    </citation>
    <scope>NUCLEOTIDE SEQUENCE [LARGE SCALE GENOMIC DNA]</scope>
    <source>
        <strain evidence="7">CGMCC 1.16855</strain>
    </source>
</reference>
<dbReference type="InterPro" id="IPR029479">
    <property type="entry name" value="Nitroreductase"/>
</dbReference>
<evidence type="ECO:0000313" key="6">
    <source>
        <dbReference type="EMBL" id="MFC2999195.1"/>
    </source>
</evidence>
<dbReference type="Pfam" id="PF00881">
    <property type="entry name" value="Nitroreductase"/>
    <property type="match status" value="1"/>
</dbReference>
<dbReference type="PANTHER" id="PTHR43425:SF2">
    <property type="entry name" value="OXYGEN-INSENSITIVE NADPH NITROREDUCTASE"/>
    <property type="match status" value="1"/>
</dbReference>
<keyword evidence="1 4" id="KW-0285">Flavoprotein</keyword>
<accession>A0ABV7BNG2</accession>
<sequence>MDQAPIDTVRARYGAGAGPDQALEATNPVLETLLGHRSIRSFTDEKLAPGTLETLVAAAQSAPTSSNLQAWSVVAVEDEARRNRLADLSGRQGFIRQAPLFLCWIADNSRLIRLGEAHQRKMEGLDYLESFMVALVDAALAAQNALVAAESLGLGTVYVGQLRQHPEKVSAELGLPPNAFACFGMAVGHPAVQGAVKPRLPQCLVLHREQYRVAEEQGAIAGYDQALGDFSVAQGMGQQDWTQRMMSRVGTAAGLSGRDRMRDALTALGFPLK</sequence>
<comment type="caution">
    <text evidence="6">The sequence shown here is derived from an EMBL/GenBank/DDBJ whole genome shotgun (WGS) entry which is preliminary data.</text>
</comment>
<protein>
    <submittedName>
        <fullName evidence="6">NADPH-dependent oxidoreductase</fullName>
    </submittedName>
</protein>
<evidence type="ECO:0000256" key="1">
    <source>
        <dbReference type="ARBA" id="ARBA00022630"/>
    </source>
</evidence>
<dbReference type="InterPro" id="IPR016446">
    <property type="entry name" value="Flavin_OxRdtase_Frp"/>
</dbReference>
<gene>
    <name evidence="6" type="ORF">ACFOD3_04765</name>
</gene>
<feature type="domain" description="Nitroreductase" evidence="5">
    <location>
        <begin position="35"/>
        <end position="189"/>
    </location>
</feature>
<comment type="similarity">
    <text evidence="4">Belongs to the flavin oxidoreductase frp family.</text>
</comment>
<dbReference type="PIRSF" id="PIRSF005426">
    <property type="entry name" value="Frp"/>
    <property type="match status" value="1"/>
</dbReference>
<evidence type="ECO:0000256" key="4">
    <source>
        <dbReference type="PIRNR" id="PIRNR005426"/>
    </source>
</evidence>
<keyword evidence="4" id="KW-0521">NADP</keyword>
<evidence type="ECO:0000313" key="7">
    <source>
        <dbReference type="Proteomes" id="UP001595420"/>
    </source>
</evidence>
<dbReference type="RefSeq" id="WP_216835058.1">
    <property type="nucleotide sequence ID" value="NZ_JAFNJS010000001.1"/>
</dbReference>
<dbReference type="Proteomes" id="UP001595420">
    <property type="component" value="Unassembled WGS sequence"/>
</dbReference>